<dbReference type="EMBL" id="JBJURJ010000016">
    <property type="protein sequence ID" value="MFM9331131.1"/>
    <property type="molecule type" value="Genomic_DNA"/>
</dbReference>
<gene>
    <name evidence="1" type="ORF">ACI1P1_22815</name>
</gene>
<evidence type="ECO:0000313" key="1">
    <source>
        <dbReference type="EMBL" id="MFM9331131.1"/>
    </source>
</evidence>
<sequence>MSIQVDRLHFSYRSKQVLTDITFSVEEPSLLCLLGPNGVGKSTLFRCMLGLLTGYSGSITAEGHHIRKLAPAQLARLVAYVPQSHSPAFSYSVQDMVLMGTASHFSLMSSPGRKERGLADEAMERLGILHLRERSFLELSGGERQLVLIARALAQQARILFMDEPTANLDYGNQLRVLQRVKELTRGGYTVIQSTHNPDQVLLFADRVLAMKDGRVFAWGTPGEVMNGELLKELYGVDIALEQLYGGAVSVCIPGFAVPAGAVGDGKRKLAGVSG</sequence>
<reference evidence="1" key="1">
    <citation type="submission" date="2024-12" db="EMBL/GenBank/DDBJ databases">
        <authorList>
            <person name="Wu N."/>
        </authorList>
    </citation>
    <scope>NUCLEOTIDE SEQUENCE</scope>
    <source>
        <strain evidence="1">P15</strain>
    </source>
</reference>
<keyword evidence="1" id="KW-0547">Nucleotide-binding</keyword>
<evidence type="ECO:0000313" key="2">
    <source>
        <dbReference type="Proteomes" id="UP001631969"/>
    </source>
</evidence>
<organism evidence="1 2">
    <name type="scientific">Paenibacillus mesotrionivorans</name>
    <dbReference type="NCBI Taxonomy" id="3160968"/>
    <lineage>
        <taxon>Bacteria</taxon>
        <taxon>Bacillati</taxon>
        <taxon>Bacillota</taxon>
        <taxon>Bacilli</taxon>
        <taxon>Bacillales</taxon>
        <taxon>Paenibacillaceae</taxon>
        <taxon>Paenibacillus</taxon>
    </lineage>
</organism>
<dbReference type="Proteomes" id="UP001631969">
    <property type="component" value="Unassembled WGS sequence"/>
</dbReference>
<protein>
    <submittedName>
        <fullName evidence="1">ABC transporter ATP-binding protein</fullName>
    </submittedName>
</protein>
<accession>A0ACC7P256</accession>
<keyword evidence="2" id="KW-1185">Reference proteome</keyword>
<keyword evidence="1" id="KW-0067">ATP-binding</keyword>
<comment type="caution">
    <text evidence="1">The sequence shown here is derived from an EMBL/GenBank/DDBJ whole genome shotgun (WGS) entry which is preliminary data.</text>
</comment>
<name>A0ACC7P256_9BACL</name>
<proteinExistence type="predicted"/>